<evidence type="ECO:0000313" key="11">
    <source>
        <dbReference type="EMBL" id="VDO94424.1"/>
    </source>
</evidence>
<evidence type="ECO:0000256" key="7">
    <source>
        <dbReference type="ARBA" id="ARBA00022723"/>
    </source>
</evidence>
<evidence type="ECO:0000256" key="9">
    <source>
        <dbReference type="ARBA" id="ARBA00022801"/>
    </source>
</evidence>
<evidence type="ECO:0000256" key="6">
    <source>
        <dbReference type="ARBA" id="ARBA00022722"/>
    </source>
</evidence>
<keyword evidence="8" id="KW-0255">Endonuclease</keyword>
<dbReference type="EMBL" id="UZAI01006225">
    <property type="protein sequence ID" value="VDO94424.1"/>
    <property type="molecule type" value="Genomic_DNA"/>
</dbReference>
<evidence type="ECO:0000256" key="1">
    <source>
        <dbReference type="ARBA" id="ARBA00000402"/>
    </source>
</evidence>
<dbReference type="PANTHER" id="PTHR12553">
    <property type="entry name" value="ZINC PHOSPHODIESTERASE ELAC PROTEIN 2"/>
    <property type="match status" value="1"/>
</dbReference>
<dbReference type="GO" id="GO:1990180">
    <property type="term" value="P:mitochondrial tRNA 3'-end processing"/>
    <property type="evidence" value="ECO:0007669"/>
    <property type="project" value="TreeGrafter"/>
</dbReference>
<keyword evidence="10" id="KW-0862">Zinc</keyword>
<evidence type="ECO:0000256" key="10">
    <source>
        <dbReference type="ARBA" id="ARBA00022833"/>
    </source>
</evidence>
<keyword evidence="7" id="KW-0479">Metal-binding</keyword>
<proteinExistence type="inferred from homology"/>
<comment type="similarity">
    <text evidence="3">Belongs to the RNase Z family.</text>
</comment>
<comment type="catalytic activity">
    <reaction evidence="1">
        <text>Endonucleolytic cleavage of RNA, removing extra 3' nucleotides from tRNA precursor, generating 3' termini of tRNAs. A 3'-hydroxy group is left at the tRNA terminus and a 5'-phosphoryl group is left at the trailer molecule.</text>
        <dbReference type="EC" id="3.1.26.11"/>
    </reaction>
</comment>
<keyword evidence="9" id="KW-0378">Hydrolase</keyword>
<evidence type="ECO:0000256" key="4">
    <source>
        <dbReference type="ARBA" id="ARBA00012477"/>
    </source>
</evidence>
<gene>
    <name evidence="11" type="ORF">SMRZ_LOCUS11255</name>
</gene>
<evidence type="ECO:0000256" key="5">
    <source>
        <dbReference type="ARBA" id="ARBA00022694"/>
    </source>
</evidence>
<name>A0A183M5D0_9TREM</name>
<protein>
    <recommendedName>
        <fullName evidence="4">ribonuclease Z</fullName>
        <ecNumber evidence="4">3.1.26.11</ecNumber>
    </recommendedName>
</protein>
<evidence type="ECO:0000256" key="2">
    <source>
        <dbReference type="ARBA" id="ARBA00001947"/>
    </source>
</evidence>
<keyword evidence="6" id="KW-0540">Nuclease</keyword>
<organism evidence="11 12">
    <name type="scientific">Schistosoma margrebowiei</name>
    <dbReference type="NCBI Taxonomy" id="48269"/>
    <lineage>
        <taxon>Eukaryota</taxon>
        <taxon>Metazoa</taxon>
        <taxon>Spiralia</taxon>
        <taxon>Lophotrochozoa</taxon>
        <taxon>Platyhelminthes</taxon>
        <taxon>Trematoda</taxon>
        <taxon>Digenea</taxon>
        <taxon>Strigeidida</taxon>
        <taxon>Schistosomatoidea</taxon>
        <taxon>Schistosomatidae</taxon>
        <taxon>Schistosoma</taxon>
    </lineage>
</organism>
<comment type="cofactor">
    <cofactor evidence="2">
        <name>Zn(2+)</name>
        <dbReference type="ChEBI" id="CHEBI:29105"/>
    </cofactor>
</comment>
<dbReference type="GO" id="GO:0046872">
    <property type="term" value="F:metal ion binding"/>
    <property type="evidence" value="ECO:0007669"/>
    <property type="project" value="UniProtKB-KW"/>
</dbReference>
<dbReference type="STRING" id="48269.A0A183M5D0"/>
<dbReference type="PANTHER" id="PTHR12553:SF49">
    <property type="entry name" value="ZINC PHOSPHODIESTERASE ELAC PROTEIN 2"/>
    <property type="match status" value="1"/>
</dbReference>
<dbReference type="InterPro" id="IPR047151">
    <property type="entry name" value="RNZ2-like"/>
</dbReference>
<dbReference type="EC" id="3.1.26.11" evidence="4"/>
<evidence type="ECO:0000256" key="8">
    <source>
        <dbReference type="ARBA" id="ARBA00022759"/>
    </source>
</evidence>
<evidence type="ECO:0000256" key="3">
    <source>
        <dbReference type="ARBA" id="ARBA00007823"/>
    </source>
</evidence>
<dbReference type="GO" id="GO:0005739">
    <property type="term" value="C:mitochondrion"/>
    <property type="evidence" value="ECO:0007669"/>
    <property type="project" value="TreeGrafter"/>
</dbReference>
<dbReference type="InterPro" id="IPR036866">
    <property type="entry name" value="RibonucZ/Hydroxyglut_hydro"/>
</dbReference>
<sequence>MGVFTVALVRSSLLKSDGIDQSKCLLPVLAPSGFYHWLVNFNELFHSDQIVDPFIIQILYDEHDKNSNPPCTLNMKRNETENWLKLLEQLDINIRPVKVPHTRSSWAFIIDKPYPFKNLINSKNIAGNCSETQRKWSIVYSGDTPPCPELVKAGKNCDLLIHEATVNDEYVDLALKAKHR</sequence>
<dbReference type="Proteomes" id="UP000277204">
    <property type="component" value="Unassembled WGS sequence"/>
</dbReference>
<dbReference type="AlphaFoldDB" id="A0A183M5D0"/>
<accession>A0A183M5D0</accession>
<reference evidence="11 12" key="1">
    <citation type="submission" date="2018-11" db="EMBL/GenBank/DDBJ databases">
        <authorList>
            <consortium name="Pathogen Informatics"/>
        </authorList>
    </citation>
    <scope>NUCLEOTIDE SEQUENCE [LARGE SCALE GENOMIC DNA]</scope>
    <source>
        <strain evidence="11 12">Zambia</strain>
    </source>
</reference>
<evidence type="ECO:0000313" key="12">
    <source>
        <dbReference type="Proteomes" id="UP000277204"/>
    </source>
</evidence>
<keyword evidence="12" id="KW-1185">Reference proteome</keyword>
<dbReference type="GO" id="GO:0042781">
    <property type="term" value="F:3'-tRNA processing endoribonuclease activity"/>
    <property type="evidence" value="ECO:0007669"/>
    <property type="project" value="UniProtKB-EC"/>
</dbReference>
<dbReference type="Gene3D" id="3.60.15.10">
    <property type="entry name" value="Ribonuclease Z/Hydroxyacylglutathione hydrolase-like"/>
    <property type="match status" value="1"/>
</dbReference>
<dbReference type="SUPFAM" id="SSF56281">
    <property type="entry name" value="Metallo-hydrolase/oxidoreductase"/>
    <property type="match status" value="1"/>
</dbReference>
<keyword evidence="5" id="KW-0819">tRNA processing</keyword>